<keyword evidence="3" id="KW-1185">Reference proteome</keyword>
<keyword evidence="1" id="KW-0812">Transmembrane</keyword>
<dbReference type="Proteomes" id="UP000054928">
    <property type="component" value="Unassembled WGS sequence"/>
</dbReference>
<evidence type="ECO:0000256" key="1">
    <source>
        <dbReference type="SAM" id="Phobius"/>
    </source>
</evidence>
<evidence type="ECO:0000313" key="3">
    <source>
        <dbReference type="Proteomes" id="UP000054928"/>
    </source>
</evidence>
<proteinExistence type="predicted"/>
<keyword evidence="1" id="KW-0472">Membrane</keyword>
<dbReference type="AlphaFoldDB" id="A0A0P1B440"/>
<protein>
    <submittedName>
        <fullName evidence="2">Uncharacterized protein</fullName>
    </submittedName>
</protein>
<accession>A0A0P1B440</accession>
<feature type="transmembrane region" description="Helical" evidence="1">
    <location>
        <begin position="39"/>
        <end position="61"/>
    </location>
</feature>
<evidence type="ECO:0000313" key="2">
    <source>
        <dbReference type="EMBL" id="CEG49061.1"/>
    </source>
</evidence>
<reference evidence="3" key="1">
    <citation type="submission" date="2014-09" db="EMBL/GenBank/DDBJ databases">
        <authorList>
            <person name="Sharma Rahul"/>
            <person name="Thines Marco"/>
        </authorList>
    </citation>
    <scope>NUCLEOTIDE SEQUENCE [LARGE SCALE GENOMIC DNA]</scope>
</reference>
<keyword evidence="1" id="KW-1133">Transmembrane helix</keyword>
<dbReference type="EMBL" id="CCYD01003042">
    <property type="protein sequence ID" value="CEG49061.1"/>
    <property type="molecule type" value="Genomic_DNA"/>
</dbReference>
<name>A0A0P1B440_PLAHL</name>
<dbReference type="GeneID" id="36401903"/>
<sequence>MESLQGFTLALGILTTAQDERGFGDDTHEGTTRMSVEQIYISIILLNFMSSTTTLLISPFLHCKSLILLCIPNFFMCQVL</sequence>
<dbReference type="RefSeq" id="XP_024585430.1">
    <property type="nucleotide sequence ID" value="XM_024720208.1"/>
</dbReference>
<organism evidence="2 3">
    <name type="scientific">Plasmopara halstedii</name>
    <name type="common">Downy mildew of sunflower</name>
    <dbReference type="NCBI Taxonomy" id="4781"/>
    <lineage>
        <taxon>Eukaryota</taxon>
        <taxon>Sar</taxon>
        <taxon>Stramenopiles</taxon>
        <taxon>Oomycota</taxon>
        <taxon>Peronosporomycetes</taxon>
        <taxon>Peronosporales</taxon>
        <taxon>Peronosporaceae</taxon>
        <taxon>Plasmopara</taxon>
    </lineage>
</organism>